<dbReference type="PANTHER" id="PTHR35373">
    <property type="entry name" value="PROTEIN CBG16894"/>
    <property type="match status" value="1"/>
</dbReference>
<protein>
    <submittedName>
        <fullName evidence="1">Uncharacterized protein</fullName>
    </submittedName>
</protein>
<dbReference type="AlphaFoldDB" id="A0AA36DQI8"/>
<evidence type="ECO:0000313" key="2">
    <source>
        <dbReference type="Proteomes" id="UP001176961"/>
    </source>
</evidence>
<organism evidence="1 2">
    <name type="scientific">Cylicocyclus nassatus</name>
    <name type="common">Nematode worm</name>
    <dbReference type="NCBI Taxonomy" id="53992"/>
    <lineage>
        <taxon>Eukaryota</taxon>
        <taxon>Metazoa</taxon>
        <taxon>Ecdysozoa</taxon>
        <taxon>Nematoda</taxon>
        <taxon>Chromadorea</taxon>
        <taxon>Rhabditida</taxon>
        <taxon>Rhabditina</taxon>
        <taxon>Rhabditomorpha</taxon>
        <taxon>Strongyloidea</taxon>
        <taxon>Strongylidae</taxon>
        <taxon>Cylicocyclus</taxon>
    </lineage>
</organism>
<dbReference type="Proteomes" id="UP001176961">
    <property type="component" value="Unassembled WGS sequence"/>
</dbReference>
<accession>A0AA36DQI8</accession>
<comment type="caution">
    <text evidence="1">The sequence shown here is derived from an EMBL/GenBank/DDBJ whole genome shotgun (WGS) entry which is preliminary data.</text>
</comment>
<reference evidence="1" key="1">
    <citation type="submission" date="2023-07" db="EMBL/GenBank/DDBJ databases">
        <authorList>
            <consortium name="CYATHOMIX"/>
        </authorList>
    </citation>
    <scope>NUCLEOTIDE SEQUENCE</scope>
    <source>
        <strain evidence="1">N/A</strain>
    </source>
</reference>
<proteinExistence type="predicted"/>
<dbReference type="PANTHER" id="PTHR35373:SF3">
    <property type="entry name" value="ACTIVATOR OF HSP90 ATPASE HOMOLOG 1-LIKE PROTEIN"/>
    <property type="match status" value="1"/>
</dbReference>
<dbReference type="EMBL" id="CATQJL010000001">
    <property type="protein sequence ID" value="CAJ0590267.1"/>
    <property type="molecule type" value="Genomic_DNA"/>
</dbReference>
<keyword evidence="2" id="KW-1185">Reference proteome</keyword>
<gene>
    <name evidence="1" type="ORF">CYNAS_LOCUS2250</name>
</gene>
<sequence length="119" mass="13484">MEKVLYEDKWCELTPDCLRIKCYYFPTGVCKEIDTARIEGVYYAAQNLSQCLKVKQWGMALSPCWWACDLLRGCHSSSGPVYYNVVIDCGETLYKGFTVIDICDLLSQLGAVAEQALFD</sequence>
<evidence type="ECO:0000313" key="1">
    <source>
        <dbReference type="EMBL" id="CAJ0590267.1"/>
    </source>
</evidence>
<name>A0AA36DQI8_CYLNA</name>